<comment type="caution">
    <text evidence="1">The sequence shown here is derived from an EMBL/GenBank/DDBJ whole genome shotgun (WGS) entry which is preliminary data.</text>
</comment>
<dbReference type="PATRIC" id="fig|742818.3.peg.787"/>
<name>K0YKN2_9ACTN</name>
<reference evidence="1 2" key="1">
    <citation type="submission" date="2012-08" db="EMBL/GenBank/DDBJ databases">
        <title>The Genome Sequence of Slackia piriformis YIT 12062.</title>
        <authorList>
            <consortium name="The Broad Institute Genome Sequencing Platform"/>
            <person name="Earl A."/>
            <person name="Ward D."/>
            <person name="Feldgarden M."/>
            <person name="Gevers D."/>
            <person name="Morotomi M."/>
            <person name="Walker B."/>
            <person name="Young S.K."/>
            <person name="Zeng Q."/>
            <person name="Gargeya S."/>
            <person name="Fitzgerald M."/>
            <person name="Haas B."/>
            <person name="Abouelleil A."/>
            <person name="Alvarado L."/>
            <person name="Arachchi H.M."/>
            <person name="Berlin A.M."/>
            <person name="Chapman S.B."/>
            <person name="Goldberg J."/>
            <person name="Griggs A."/>
            <person name="Gujja S."/>
            <person name="Hansen M."/>
            <person name="Howarth C."/>
            <person name="Imamovic A."/>
            <person name="Larimer J."/>
            <person name="McCowen C."/>
            <person name="Montmayeur A."/>
            <person name="Murphy C."/>
            <person name="Neiman D."/>
            <person name="Pearson M."/>
            <person name="Priest M."/>
            <person name="Roberts A."/>
            <person name="Saif S."/>
            <person name="Shea T."/>
            <person name="Sisk P."/>
            <person name="Sykes S."/>
            <person name="Wortman J."/>
            <person name="Nusbaum C."/>
            <person name="Birren B."/>
        </authorList>
    </citation>
    <scope>NUCLEOTIDE SEQUENCE [LARGE SCALE GENOMIC DNA]</scope>
    <source>
        <strain evidence="1 2">YIT 12062</strain>
    </source>
</reference>
<evidence type="ECO:0000313" key="1">
    <source>
        <dbReference type="EMBL" id="EJZ84031.1"/>
    </source>
</evidence>
<sequence length="74" mass="8440">MRPRKTQCRRNTLHAENVEGSRDALTALWRLDMVSAMFSSVAHIYHHVRMMGDFAMREETMQAVGSTSLSAMLI</sequence>
<dbReference type="InParanoid" id="K0YKN2"/>
<proteinExistence type="predicted"/>
<dbReference type="Proteomes" id="UP000006069">
    <property type="component" value="Unassembled WGS sequence"/>
</dbReference>
<dbReference type="AlphaFoldDB" id="K0YKN2"/>
<dbReference type="EMBL" id="ADMD01000006">
    <property type="protein sequence ID" value="EJZ84031.1"/>
    <property type="molecule type" value="Genomic_DNA"/>
</dbReference>
<dbReference type="HOGENOM" id="CLU_2685882_0_0_11"/>
<gene>
    <name evidence="1" type="ORF">HMPREF9451_00740</name>
</gene>
<organism evidence="1 2">
    <name type="scientific">Slackia piriformis YIT 12062</name>
    <dbReference type="NCBI Taxonomy" id="742818"/>
    <lineage>
        <taxon>Bacteria</taxon>
        <taxon>Bacillati</taxon>
        <taxon>Actinomycetota</taxon>
        <taxon>Coriobacteriia</taxon>
        <taxon>Eggerthellales</taxon>
        <taxon>Eggerthellaceae</taxon>
        <taxon>Slackia</taxon>
    </lineage>
</organism>
<keyword evidence="2" id="KW-1185">Reference proteome</keyword>
<protein>
    <submittedName>
        <fullName evidence="1">Uncharacterized protein</fullName>
    </submittedName>
</protein>
<accession>K0YKN2</accession>
<evidence type="ECO:0000313" key="2">
    <source>
        <dbReference type="Proteomes" id="UP000006069"/>
    </source>
</evidence>